<organism evidence="1 2">
    <name type="scientific">Arctium lappa</name>
    <name type="common">Greater burdock</name>
    <name type="synonym">Lappa major</name>
    <dbReference type="NCBI Taxonomy" id="4217"/>
    <lineage>
        <taxon>Eukaryota</taxon>
        <taxon>Viridiplantae</taxon>
        <taxon>Streptophyta</taxon>
        <taxon>Embryophyta</taxon>
        <taxon>Tracheophyta</taxon>
        <taxon>Spermatophyta</taxon>
        <taxon>Magnoliopsida</taxon>
        <taxon>eudicotyledons</taxon>
        <taxon>Gunneridae</taxon>
        <taxon>Pentapetalae</taxon>
        <taxon>asterids</taxon>
        <taxon>campanulids</taxon>
        <taxon>Asterales</taxon>
        <taxon>Asteraceae</taxon>
        <taxon>Carduoideae</taxon>
        <taxon>Cardueae</taxon>
        <taxon>Arctiinae</taxon>
        <taxon>Arctium</taxon>
    </lineage>
</organism>
<dbReference type="Proteomes" id="UP001055879">
    <property type="component" value="Linkage Group LG11"/>
</dbReference>
<gene>
    <name evidence="1" type="ORF">L6452_31956</name>
</gene>
<sequence>MADDSRAGMFFYVVWFTLFSCHPDPGLYKYLLVLACLVQFENSSAHDLSSANLPSKDAGLRVDDHYSRLSSLPFAGDLDPTSTDAHLLGANHCGLRLAWYSSRIGQHMIFFAQTFYQKMLVYMWMIAILACLVQLENRSRHDLFCANLLSEDAGLHVDDRYSRVCQARLRQR</sequence>
<name>A0ACB8Z2Y8_ARCLA</name>
<reference evidence="2" key="1">
    <citation type="journal article" date="2022" name="Mol. Ecol. Resour.">
        <title>The genomes of chicory, endive, great burdock and yacon provide insights into Asteraceae palaeo-polyploidization history and plant inulin production.</title>
        <authorList>
            <person name="Fan W."/>
            <person name="Wang S."/>
            <person name="Wang H."/>
            <person name="Wang A."/>
            <person name="Jiang F."/>
            <person name="Liu H."/>
            <person name="Zhao H."/>
            <person name="Xu D."/>
            <person name="Zhang Y."/>
        </authorList>
    </citation>
    <scope>NUCLEOTIDE SEQUENCE [LARGE SCALE GENOMIC DNA]</scope>
    <source>
        <strain evidence="2">cv. Niubang</strain>
    </source>
</reference>
<evidence type="ECO:0000313" key="2">
    <source>
        <dbReference type="Proteomes" id="UP001055879"/>
    </source>
</evidence>
<protein>
    <submittedName>
        <fullName evidence="1">Uncharacterized protein</fullName>
    </submittedName>
</protein>
<dbReference type="EMBL" id="CM042057">
    <property type="protein sequence ID" value="KAI3692147.1"/>
    <property type="molecule type" value="Genomic_DNA"/>
</dbReference>
<proteinExistence type="predicted"/>
<reference evidence="1 2" key="2">
    <citation type="journal article" date="2022" name="Mol. Ecol. Resour.">
        <title>The genomes of chicory, endive, great burdock and yacon provide insights into Asteraceae paleo-polyploidization history and plant inulin production.</title>
        <authorList>
            <person name="Fan W."/>
            <person name="Wang S."/>
            <person name="Wang H."/>
            <person name="Wang A."/>
            <person name="Jiang F."/>
            <person name="Liu H."/>
            <person name="Zhao H."/>
            <person name="Xu D."/>
            <person name="Zhang Y."/>
        </authorList>
    </citation>
    <scope>NUCLEOTIDE SEQUENCE [LARGE SCALE GENOMIC DNA]</scope>
    <source>
        <strain evidence="2">cv. Niubang</strain>
    </source>
</reference>
<evidence type="ECO:0000313" key="1">
    <source>
        <dbReference type="EMBL" id="KAI3692147.1"/>
    </source>
</evidence>
<keyword evidence="2" id="KW-1185">Reference proteome</keyword>
<comment type="caution">
    <text evidence="1">The sequence shown here is derived from an EMBL/GenBank/DDBJ whole genome shotgun (WGS) entry which is preliminary data.</text>
</comment>
<accession>A0ACB8Z2Y8</accession>